<comment type="subcellular location">
    <subcellularLocation>
        <location evidence="1">Membrane</location>
        <topology evidence="1">Lipid-anchor</topology>
    </subcellularLocation>
</comment>
<dbReference type="STRING" id="1313296.SAMN05661091_5506"/>
<dbReference type="InterPro" id="IPR057336">
    <property type="entry name" value="GerAC_N"/>
</dbReference>
<dbReference type="GO" id="GO:0009847">
    <property type="term" value="P:spore germination"/>
    <property type="evidence" value="ECO:0007669"/>
    <property type="project" value="InterPro"/>
</dbReference>
<evidence type="ECO:0000313" key="10">
    <source>
        <dbReference type="EMBL" id="SMF91600.1"/>
    </source>
</evidence>
<dbReference type="PROSITE" id="PS51257">
    <property type="entry name" value="PROKAR_LIPOPROTEIN"/>
    <property type="match status" value="1"/>
</dbReference>
<evidence type="ECO:0000256" key="3">
    <source>
        <dbReference type="ARBA" id="ARBA00022544"/>
    </source>
</evidence>
<dbReference type="EMBL" id="LT840184">
    <property type="protein sequence ID" value="SMF91600.1"/>
    <property type="molecule type" value="Genomic_DNA"/>
</dbReference>
<sequence length="361" mass="41719">MNKAFMMLLMTALILLQGCGFKDIDKRFLVVAIGVDQGVEKKYNVTIKLIIPTTLTEPGESKYQLISKEADSISEALELMRSDVDKHLDLGHTKVTIFGKNLAEKDITKHIDWFIRRRGVQRIEYVAVAESSAKEILSLSQKSERLAGNSLILSFGREGTESSFIVTEYLYDFFERLLEKGRDPFMPIIRIREDTYEINQVALFDKKKIKLILEPNQTRIFNQLMYKHPQFEVNVTGDNLRFSLSVHKYDYRYKINTSEQGRPSIDFVVNIKGAAEESEEIFFNQSWGEIEQAAERSIEKSYLELLNSMKKMQLDPLGFGLRYIATRHGGDKDWEEWQELYPLVEFNIKVNVTLEGTGEIK</sequence>
<accession>A0A1X7HT60</accession>
<dbReference type="Pfam" id="PF05504">
    <property type="entry name" value="Spore_GerAC"/>
    <property type="match status" value="1"/>
</dbReference>
<dbReference type="GO" id="GO:0016020">
    <property type="term" value="C:membrane"/>
    <property type="evidence" value="ECO:0007669"/>
    <property type="project" value="UniProtKB-SubCell"/>
</dbReference>
<evidence type="ECO:0000313" key="11">
    <source>
        <dbReference type="Proteomes" id="UP000192940"/>
    </source>
</evidence>
<feature type="domain" description="Spore germination GerAC-like C-terminal" evidence="8">
    <location>
        <begin position="200"/>
        <end position="358"/>
    </location>
</feature>
<keyword evidence="11" id="KW-1185">Reference proteome</keyword>
<evidence type="ECO:0000256" key="6">
    <source>
        <dbReference type="ARBA" id="ARBA00023139"/>
    </source>
</evidence>
<dbReference type="NCBIfam" id="TIGR02887">
    <property type="entry name" value="spore_ger_x_C"/>
    <property type="match status" value="1"/>
</dbReference>
<evidence type="ECO:0000259" key="8">
    <source>
        <dbReference type="Pfam" id="PF05504"/>
    </source>
</evidence>
<evidence type="ECO:0000256" key="7">
    <source>
        <dbReference type="ARBA" id="ARBA00023288"/>
    </source>
</evidence>
<evidence type="ECO:0000256" key="4">
    <source>
        <dbReference type="ARBA" id="ARBA00022729"/>
    </source>
</evidence>
<feature type="domain" description="Spore germination protein N-terminal" evidence="9">
    <location>
        <begin position="22"/>
        <end position="191"/>
    </location>
</feature>
<dbReference type="Proteomes" id="UP000192940">
    <property type="component" value="Chromosome I"/>
</dbReference>
<dbReference type="PANTHER" id="PTHR35789">
    <property type="entry name" value="SPORE GERMINATION PROTEIN B3"/>
    <property type="match status" value="1"/>
</dbReference>
<protein>
    <submittedName>
        <fullName evidence="10">Spore germination protein KC</fullName>
    </submittedName>
</protein>
<gene>
    <name evidence="10" type="ORF">SAMN05661091_5506</name>
</gene>
<keyword evidence="3" id="KW-0309">Germination</keyword>
<dbReference type="AlphaFoldDB" id="A0A1X7HT60"/>
<evidence type="ECO:0000256" key="5">
    <source>
        <dbReference type="ARBA" id="ARBA00023136"/>
    </source>
</evidence>
<evidence type="ECO:0000256" key="2">
    <source>
        <dbReference type="ARBA" id="ARBA00007886"/>
    </source>
</evidence>
<dbReference type="InterPro" id="IPR008844">
    <property type="entry name" value="Spore_GerAC-like"/>
</dbReference>
<dbReference type="RefSeq" id="WP_208916104.1">
    <property type="nucleotide sequence ID" value="NZ_LT840184.1"/>
</dbReference>
<reference evidence="11" key="1">
    <citation type="submission" date="2017-04" db="EMBL/GenBank/DDBJ databases">
        <authorList>
            <person name="Varghese N."/>
            <person name="Submissions S."/>
        </authorList>
    </citation>
    <scope>NUCLEOTIDE SEQUENCE [LARGE SCALE GENOMIC DNA]</scope>
    <source>
        <strain evidence="11">N3/975</strain>
    </source>
</reference>
<proteinExistence type="inferred from homology"/>
<dbReference type="PANTHER" id="PTHR35789:SF1">
    <property type="entry name" value="SPORE GERMINATION PROTEIN B3"/>
    <property type="match status" value="1"/>
</dbReference>
<dbReference type="Gene3D" id="3.30.300.210">
    <property type="entry name" value="Nutrient germinant receptor protein C, domain 3"/>
    <property type="match status" value="1"/>
</dbReference>
<evidence type="ECO:0000256" key="1">
    <source>
        <dbReference type="ARBA" id="ARBA00004635"/>
    </source>
</evidence>
<dbReference type="InterPro" id="IPR046953">
    <property type="entry name" value="Spore_GerAC-like_C"/>
</dbReference>
<organism evidence="10 11">
    <name type="scientific">Paenibacillus uliginis N3/975</name>
    <dbReference type="NCBI Taxonomy" id="1313296"/>
    <lineage>
        <taxon>Bacteria</taxon>
        <taxon>Bacillati</taxon>
        <taxon>Bacillota</taxon>
        <taxon>Bacilli</taxon>
        <taxon>Bacillales</taxon>
        <taxon>Paenibacillaceae</taxon>
        <taxon>Paenibacillus</taxon>
    </lineage>
</organism>
<keyword evidence="7" id="KW-0449">Lipoprotein</keyword>
<name>A0A1X7HT60_9BACL</name>
<keyword evidence="5" id="KW-0472">Membrane</keyword>
<evidence type="ECO:0000259" key="9">
    <source>
        <dbReference type="Pfam" id="PF25198"/>
    </source>
</evidence>
<dbReference type="InterPro" id="IPR038501">
    <property type="entry name" value="Spore_GerAC_C_sf"/>
</dbReference>
<comment type="similarity">
    <text evidence="2">Belongs to the GerABKC lipoprotein family.</text>
</comment>
<dbReference type="Pfam" id="PF25198">
    <property type="entry name" value="Spore_GerAC_N"/>
    <property type="match status" value="1"/>
</dbReference>
<keyword evidence="6" id="KW-0564">Palmitate</keyword>
<keyword evidence="4" id="KW-0732">Signal</keyword>